<organism evidence="2 3">
    <name type="scientific">Rhododendron simsii</name>
    <name type="common">Sims's rhododendron</name>
    <dbReference type="NCBI Taxonomy" id="118357"/>
    <lineage>
        <taxon>Eukaryota</taxon>
        <taxon>Viridiplantae</taxon>
        <taxon>Streptophyta</taxon>
        <taxon>Embryophyta</taxon>
        <taxon>Tracheophyta</taxon>
        <taxon>Spermatophyta</taxon>
        <taxon>Magnoliopsida</taxon>
        <taxon>eudicotyledons</taxon>
        <taxon>Gunneridae</taxon>
        <taxon>Pentapetalae</taxon>
        <taxon>asterids</taxon>
        <taxon>Ericales</taxon>
        <taxon>Ericaceae</taxon>
        <taxon>Ericoideae</taxon>
        <taxon>Rhodoreae</taxon>
        <taxon>Rhododendron</taxon>
    </lineage>
</organism>
<dbReference type="Gene3D" id="2.40.50.140">
    <property type="entry name" value="Nucleic acid-binding proteins"/>
    <property type="match status" value="1"/>
</dbReference>
<name>A0A834G0B3_RHOSS</name>
<dbReference type="FunFam" id="2.40.50.140:FF:000004">
    <property type="entry name" value="Elongation factor P"/>
    <property type="match status" value="1"/>
</dbReference>
<proteinExistence type="predicted"/>
<dbReference type="InterPro" id="IPR020599">
    <property type="entry name" value="Transl_elong_fac_P/YeiP"/>
</dbReference>
<dbReference type="InterPro" id="IPR013852">
    <property type="entry name" value="Transl_elong_P/YeiP_CS"/>
</dbReference>
<dbReference type="PROSITE" id="PS01275">
    <property type="entry name" value="EFP"/>
    <property type="match status" value="1"/>
</dbReference>
<dbReference type="SMART" id="SM00841">
    <property type="entry name" value="Elong-fact-P_C"/>
    <property type="match status" value="1"/>
</dbReference>
<sequence>MRRGKVIEDGDGVLKAKYMRRYKELLVTGSIKSIDDMTVTVQLYDGKPMSASVPQRVTCEVVEAQVPMKGIAATPHYKKVLLDNGLSVQVPAHVLAGDQVVINTLDNSYITSCMVSEGLGVIELSAFRLRAVLDLYNHHCLVLGYGRPGRLDIVSKENDVLIFLLYPKKDDIVFSIFSKVNVFLGFLKGSKELADSDI</sequence>
<dbReference type="Proteomes" id="UP000626092">
    <property type="component" value="Unassembled WGS sequence"/>
</dbReference>
<protein>
    <recommendedName>
        <fullName evidence="1">Elongation factor P C-terminal domain-containing protein</fullName>
    </recommendedName>
</protein>
<dbReference type="GO" id="GO:0005829">
    <property type="term" value="C:cytosol"/>
    <property type="evidence" value="ECO:0007669"/>
    <property type="project" value="UniProtKB-ARBA"/>
</dbReference>
<gene>
    <name evidence="2" type="ORF">RHSIM_Rhsim13G0232600</name>
</gene>
<evidence type="ECO:0000259" key="1">
    <source>
        <dbReference type="SMART" id="SM00841"/>
    </source>
</evidence>
<comment type="caution">
    <text evidence="2">The sequence shown here is derived from an EMBL/GenBank/DDBJ whole genome shotgun (WGS) entry which is preliminary data.</text>
</comment>
<dbReference type="AlphaFoldDB" id="A0A834G0B3"/>
<dbReference type="InterPro" id="IPR012340">
    <property type="entry name" value="NA-bd_OB-fold"/>
</dbReference>
<evidence type="ECO:0000313" key="3">
    <source>
        <dbReference type="Proteomes" id="UP000626092"/>
    </source>
</evidence>
<evidence type="ECO:0000313" key="2">
    <source>
        <dbReference type="EMBL" id="KAF7120414.1"/>
    </source>
</evidence>
<accession>A0A834G0B3</accession>
<dbReference type="GO" id="GO:0003746">
    <property type="term" value="F:translation elongation factor activity"/>
    <property type="evidence" value="ECO:0007669"/>
    <property type="project" value="TreeGrafter"/>
</dbReference>
<dbReference type="OrthoDB" id="10259892at2759"/>
<dbReference type="EMBL" id="WJXA01000013">
    <property type="protein sequence ID" value="KAF7120414.1"/>
    <property type="molecule type" value="Genomic_DNA"/>
</dbReference>
<dbReference type="InterPro" id="IPR015365">
    <property type="entry name" value="Elong-fact-P_C"/>
</dbReference>
<dbReference type="PANTHER" id="PTHR30053">
    <property type="entry name" value="ELONGATION FACTOR P"/>
    <property type="match status" value="1"/>
</dbReference>
<dbReference type="Pfam" id="PF09285">
    <property type="entry name" value="Elong-fact-P_C"/>
    <property type="match status" value="1"/>
</dbReference>
<dbReference type="GO" id="GO:0043043">
    <property type="term" value="P:peptide biosynthetic process"/>
    <property type="evidence" value="ECO:0007669"/>
    <property type="project" value="InterPro"/>
</dbReference>
<reference evidence="2" key="1">
    <citation type="submission" date="2019-11" db="EMBL/GenBank/DDBJ databases">
        <authorList>
            <person name="Liu Y."/>
            <person name="Hou J."/>
            <person name="Li T.-Q."/>
            <person name="Guan C.-H."/>
            <person name="Wu X."/>
            <person name="Wu H.-Z."/>
            <person name="Ling F."/>
            <person name="Zhang R."/>
            <person name="Shi X.-G."/>
            <person name="Ren J.-P."/>
            <person name="Chen E.-F."/>
            <person name="Sun J.-M."/>
        </authorList>
    </citation>
    <scope>NUCLEOTIDE SEQUENCE</scope>
    <source>
        <strain evidence="2">Adult_tree_wgs_1</strain>
        <tissue evidence="2">Leaves</tissue>
    </source>
</reference>
<dbReference type="PANTHER" id="PTHR30053:SF14">
    <property type="entry name" value="TRANSLATION ELONGATION FACTOR KOW-LIKE DOMAIN-CONTAINING PROTEIN"/>
    <property type="match status" value="1"/>
</dbReference>
<keyword evidence="3" id="KW-1185">Reference proteome</keyword>
<dbReference type="SUPFAM" id="SSF50249">
    <property type="entry name" value="Nucleic acid-binding proteins"/>
    <property type="match status" value="1"/>
</dbReference>
<feature type="domain" description="Elongation factor P C-terminal" evidence="1">
    <location>
        <begin position="57"/>
        <end position="112"/>
    </location>
</feature>